<dbReference type="Proteomes" id="UP000746612">
    <property type="component" value="Unassembled WGS sequence"/>
</dbReference>
<dbReference type="EMBL" id="CAJPIJ010000159">
    <property type="protein sequence ID" value="CAG1996590.1"/>
    <property type="molecule type" value="Genomic_DNA"/>
</dbReference>
<evidence type="ECO:0000256" key="1">
    <source>
        <dbReference type="SAM" id="SignalP"/>
    </source>
</evidence>
<reference evidence="3" key="1">
    <citation type="submission" date="2019-04" db="EMBL/GenBank/DDBJ databases">
        <authorList>
            <person name="Melise S."/>
            <person name="Noan J."/>
            <person name="Okalmin O."/>
        </authorList>
    </citation>
    <scope>NUCLEOTIDE SEQUENCE</scope>
    <source>
        <strain evidence="3">FN9</strain>
    </source>
</reference>
<feature type="signal peptide" evidence="1">
    <location>
        <begin position="1"/>
        <end position="25"/>
    </location>
</feature>
<proteinExistence type="predicted"/>
<evidence type="ECO:0000313" key="3">
    <source>
        <dbReference type="EMBL" id="VIO53937.1"/>
    </source>
</evidence>
<reference evidence="2" key="2">
    <citation type="submission" date="2021-03" db="EMBL/GenBank/DDBJ databases">
        <authorList>
            <person name="Alouane T."/>
            <person name="Langin T."/>
            <person name="Bonhomme L."/>
        </authorList>
    </citation>
    <scope>NUCLEOTIDE SEQUENCE</scope>
    <source>
        <strain evidence="2">MDC_Fg202</strain>
    </source>
</reference>
<sequence length="118" mass="13294">FVEYFLVSLDIKLIFLLLCPHYCSSRAVADQSLCSVWVASQFGYLRPGRVMLIQTHITLSLALRSRLIKIQKCPDTDLVFLVMTYAFLRLPESLILVLVFCHGLRSGRGAVLTTMLAS</sequence>
<gene>
    <name evidence="3" type="ORF">FUG_LOCUS103966</name>
    <name evidence="2" type="ORF">MDCFG202_LOCUS409379</name>
</gene>
<dbReference type="EMBL" id="CAAKMV010000077">
    <property type="protein sequence ID" value="VIO53937.1"/>
    <property type="molecule type" value="Genomic_DNA"/>
</dbReference>
<name>A0A4E9DMW7_GIBZA</name>
<feature type="chain" id="PRO_5041089173" evidence="1">
    <location>
        <begin position="26"/>
        <end position="118"/>
    </location>
</feature>
<keyword evidence="1" id="KW-0732">Signal</keyword>
<evidence type="ECO:0000313" key="2">
    <source>
        <dbReference type="EMBL" id="CAG1996590.1"/>
    </source>
</evidence>
<accession>A0A4E9DMW7</accession>
<organism evidence="3">
    <name type="scientific">Gibberella zeae</name>
    <name type="common">Wheat head blight fungus</name>
    <name type="synonym">Fusarium graminearum</name>
    <dbReference type="NCBI Taxonomy" id="5518"/>
    <lineage>
        <taxon>Eukaryota</taxon>
        <taxon>Fungi</taxon>
        <taxon>Dikarya</taxon>
        <taxon>Ascomycota</taxon>
        <taxon>Pezizomycotina</taxon>
        <taxon>Sordariomycetes</taxon>
        <taxon>Hypocreomycetidae</taxon>
        <taxon>Hypocreales</taxon>
        <taxon>Nectriaceae</taxon>
        <taxon>Fusarium</taxon>
    </lineage>
</organism>
<feature type="non-terminal residue" evidence="3">
    <location>
        <position position="1"/>
    </location>
</feature>
<protein>
    <submittedName>
        <fullName evidence="3">Uncharacterized protein</fullName>
    </submittedName>
</protein>
<dbReference type="AlphaFoldDB" id="A0A4E9DMW7"/>